<protein>
    <submittedName>
        <fullName evidence="1">Uncharacterized protein</fullName>
    </submittedName>
</protein>
<accession>A0A6C0I789</accession>
<organism evidence="1">
    <name type="scientific">viral metagenome</name>
    <dbReference type="NCBI Taxonomy" id="1070528"/>
    <lineage>
        <taxon>unclassified sequences</taxon>
        <taxon>metagenomes</taxon>
        <taxon>organismal metagenomes</taxon>
    </lineage>
</organism>
<sequence>MSENIIVSPSVFHGKLNEYIIESPGRMYIFEITKLCGYSTFIFIYKDETMLDLYNRVSHHFGCKDIQGLYIDSYLHKNSNTNDDNKNSSHNHNQICNHTKIDKLIPVPISSLVTIREFVFNNTAKEPRNMEPIYSIPFPVVYRIYLDDGHCHCGL</sequence>
<evidence type="ECO:0000313" key="1">
    <source>
        <dbReference type="EMBL" id="QHT88784.1"/>
    </source>
</evidence>
<dbReference type="EMBL" id="MN740123">
    <property type="protein sequence ID" value="QHT88784.1"/>
    <property type="molecule type" value="Genomic_DNA"/>
</dbReference>
<proteinExistence type="predicted"/>
<name>A0A6C0I789_9ZZZZ</name>
<reference evidence="1" key="1">
    <citation type="journal article" date="2020" name="Nature">
        <title>Giant virus diversity and host interactions through global metagenomics.</title>
        <authorList>
            <person name="Schulz F."/>
            <person name="Roux S."/>
            <person name="Paez-Espino D."/>
            <person name="Jungbluth S."/>
            <person name="Walsh D.A."/>
            <person name="Denef V.J."/>
            <person name="McMahon K.D."/>
            <person name="Konstantinidis K.T."/>
            <person name="Eloe-Fadrosh E.A."/>
            <person name="Kyrpides N.C."/>
            <person name="Woyke T."/>
        </authorList>
    </citation>
    <scope>NUCLEOTIDE SEQUENCE</scope>
    <source>
        <strain evidence="1">GVMAG-M-3300023184-51</strain>
    </source>
</reference>
<dbReference type="AlphaFoldDB" id="A0A6C0I789"/>